<evidence type="ECO:0000259" key="1">
    <source>
        <dbReference type="Pfam" id="PF00754"/>
    </source>
</evidence>
<dbReference type="InterPro" id="IPR000421">
    <property type="entry name" value="FA58C"/>
</dbReference>
<dbReference type="AlphaFoldDB" id="A0AA49GTK1"/>
<sequence length="158" mass="17871">MRKKIIDSSPENISSSDGWLDLSHLAQVELTSEDTAFPIDGALDLQGEGGWRASQVGPQYIRIIFDEPQSIRKIQLLFVEEQQARTQEFVLRYSSDGGHTYQDIVRQQYNFSPPQTIRELEEYTVNLDEVSTIELHITPGVDQSNIPASLAHLRIASK</sequence>
<reference evidence="2" key="1">
    <citation type="journal article" date="2023" name="Comput. Struct. Biotechnol. J.">
        <title>Discovery of a novel marine Bacteroidetes with a rich repertoire of carbohydrate-active enzymes.</title>
        <authorList>
            <person name="Chen B."/>
            <person name="Liu G."/>
            <person name="Chen Q."/>
            <person name="Wang H."/>
            <person name="Liu L."/>
            <person name="Tang K."/>
        </authorList>
    </citation>
    <scope>NUCLEOTIDE SEQUENCE</scope>
    <source>
        <strain evidence="2">TK19036</strain>
    </source>
</reference>
<organism evidence="2">
    <name type="scientific">Roseihalotalea indica</name>
    <dbReference type="NCBI Taxonomy" id="2867963"/>
    <lineage>
        <taxon>Bacteria</taxon>
        <taxon>Pseudomonadati</taxon>
        <taxon>Bacteroidota</taxon>
        <taxon>Cytophagia</taxon>
        <taxon>Cytophagales</taxon>
        <taxon>Catalimonadaceae</taxon>
        <taxon>Roseihalotalea</taxon>
    </lineage>
</organism>
<name>A0AA49GTK1_9BACT</name>
<dbReference type="Pfam" id="PF00754">
    <property type="entry name" value="F5_F8_type_C"/>
    <property type="match status" value="1"/>
</dbReference>
<protein>
    <submittedName>
        <fullName evidence="2">Discoidin domain-containing protein</fullName>
    </submittedName>
</protein>
<accession>A0AA49GTK1</accession>
<feature type="domain" description="F5/8 type C" evidence="1">
    <location>
        <begin position="32"/>
        <end position="110"/>
    </location>
</feature>
<dbReference type="InterPro" id="IPR008979">
    <property type="entry name" value="Galactose-bd-like_sf"/>
</dbReference>
<reference evidence="2" key="2">
    <citation type="journal article" date="2024" name="Antonie Van Leeuwenhoek">
        <title>Roseihalotalea indica gen. nov., sp. nov., a halophilic Bacteroidetes from mesopelagic Southwest Indian Ocean with higher carbohydrate metabolic potential.</title>
        <authorList>
            <person name="Chen B."/>
            <person name="Zhang M."/>
            <person name="Lin D."/>
            <person name="Ye J."/>
            <person name="Tang K."/>
        </authorList>
    </citation>
    <scope>NUCLEOTIDE SEQUENCE</scope>
    <source>
        <strain evidence="2">TK19036</strain>
    </source>
</reference>
<evidence type="ECO:0000313" key="2">
    <source>
        <dbReference type="EMBL" id="WKN37379.1"/>
    </source>
</evidence>
<dbReference type="SUPFAM" id="SSF49785">
    <property type="entry name" value="Galactose-binding domain-like"/>
    <property type="match status" value="1"/>
</dbReference>
<dbReference type="Gene3D" id="2.60.120.260">
    <property type="entry name" value="Galactose-binding domain-like"/>
    <property type="match status" value="1"/>
</dbReference>
<dbReference type="EMBL" id="CP120682">
    <property type="protein sequence ID" value="WKN37379.1"/>
    <property type="molecule type" value="Genomic_DNA"/>
</dbReference>
<proteinExistence type="predicted"/>
<gene>
    <name evidence="2" type="ORF">K4G66_01485</name>
</gene>